<evidence type="ECO:0000313" key="2">
    <source>
        <dbReference type="Proteomes" id="UP000230859"/>
    </source>
</evidence>
<comment type="caution">
    <text evidence="1">The sequence shown here is derived from an EMBL/GenBank/DDBJ whole genome shotgun (WGS) entry which is preliminary data.</text>
</comment>
<dbReference type="Proteomes" id="UP000230859">
    <property type="component" value="Unassembled WGS sequence"/>
</dbReference>
<dbReference type="EMBL" id="PCVY01000040">
    <property type="protein sequence ID" value="PIQ86599.1"/>
    <property type="molecule type" value="Genomic_DNA"/>
</dbReference>
<evidence type="ECO:0000313" key="1">
    <source>
        <dbReference type="EMBL" id="PIQ86599.1"/>
    </source>
</evidence>
<evidence type="ECO:0008006" key="3">
    <source>
        <dbReference type="Google" id="ProtNLM"/>
    </source>
</evidence>
<proteinExistence type="predicted"/>
<protein>
    <recommendedName>
        <fullName evidence="3">DUF481 domain-containing protein</fullName>
    </recommendedName>
</protein>
<dbReference type="InterPro" id="IPR007433">
    <property type="entry name" value="DUF481"/>
</dbReference>
<dbReference type="Pfam" id="PF04338">
    <property type="entry name" value="DUF481"/>
    <property type="match status" value="1"/>
</dbReference>
<accession>A0A2H0LQ88</accession>
<sequence length="303" mass="34740">MNLKMKMNALYFLAAMIVLMPLGLADQVFLTNEDRLTGSIVNTDAKTYQLQTPGMGVINIPKSLVDHVITDADIKKAEAEAAAKKAKKWSGELETGFNRERGNVNNTELKGAFKLKRKTDKNEFDLQGDTYYSEEDRKMNSQKHHGMIRYAYSFGQTKKWFHFFKTEGDHDRFANIDARVIPTTGLGYWFSDSDDFKFMTEIGAGLTYTAFHDDTKERTDLTVTPHLFIEKKLFWNSSVSEDLFLYPTLSGGEFRFKSETKFDNPITDQLKLRFSLINHYNSDPGEEVKKNDLSLVSSLVYTY</sequence>
<gene>
    <name evidence="1" type="ORF">COV74_04270</name>
</gene>
<reference evidence="1 2" key="1">
    <citation type="submission" date="2017-09" db="EMBL/GenBank/DDBJ databases">
        <title>Depth-based differentiation of microbial function through sediment-hosted aquifers and enrichment of novel symbionts in the deep terrestrial subsurface.</title>
        <authorList>
            <person name="Probst A.J."/>
            <person name="Ladd B."/>
            <person name="Jarett J.K."/>
            <person name="Geller-Mcgrath D.E."/>
            <person name="Sieber C.M."/>
            <person name="Emerson J.B."/>
            <person name="Anantharaman K."/>
            <person name="Thomas B.C."/>
            <person name="Malmstrom R."/>
            <person name="Stieglmeier M."/>
            <person name="Klingl A."/>
            <person name="Woyke T."/>
            <person name="Ryan C.M."/>
            <person name="Banfield J.F."/>
        </authorList>
    </citation>
    <scope>NUCLEOTIDE SEQUENCE [LARGE SCALE GENOMIC DNA]</scope>
    <source>
        <strain evidence="1">CG11_big_fil_rev_8_21_14_0_20_45_26</strain>
    </source>
</reference>
<name>A0A2H0LQ88_9BACT</name>
<organism evidence="1 2">
    <name type="scientific">Candidatus Abzuiibacterium crystallinum</name>
    <dbReference type="NCBI Taxonomy" id="1974748"/>
    <lineage>
        <taxon>Bacteria</taxon>
        <taxon>Pseudomonadati</taxon>
        <taxon>Candidatus Omnitrophota</taxon>
        <taxon>Candidatus Abzuiibacterium</taxon>
    </lineage>
</organism>
<dbReference type="AlphaFoldDB" id="A0A2H0LQ88"/>